<dbReference type="InterPro" id="IPR001810">
    <property type="entry name" value="F-box_dom"/>
</dbReference>
<dbReference type="PANTHER" id="PTHR38926:SF5">
    <property type="entry name" value="F-BOX AND LEUCINE-RICH REPEAT PROTEIN 6"/>
    <property type="match status" value="1"/>
</dbReference>
<dbReference type="PROSITE" id="PS50181">
    <property type="entry name" value="FBOX"/>
    <property type="match status" value="1"/>
</dbReference>
<dbReference type="Pfam" id="PF12937">
    <property type="entry name" value="F-box-like"/>
    <property type="match status" value="1"/>
</dbReference>
<dbReference type="InterPro" id="IPR036047">
    <property type="entry name" value="F-box-like_dom_sf"/>
</dbReference>
<accession>A0A1Q3FHK8</accession>
<organism evidence="2">
    <name type="scientific">Culex tarsalis</name>
    <name type="common">Encephalitis mosquito</name>
    <dbReference type="NCBI Taxonomy" id="7177"/>
    <lineage>
        <taxon>Eukaryota</taxon>
        <taxon>Metazoa</taxon>
        <taxon>Ecdysozoa</taxon>
        <taxon>Arthropoda</taxon>
        <taxon>Hexapoda</taxon>
        <taxon>Insecta</taxon>
        <taxon>Pterygota</taxon>
        <taxon>Neoptera</taxon>
        <taxon>Endopterygota</taxon>
        <taxon>Diptera</taxon>
        <taxon>Nematocera</taxon>
        <taxon>Culicoidea</taxon>
        <taxon>Culicidae</taxon>
        <taxon>Culicinae</taxon>
        <taxon>Culicini</taxon>
        <taxon>Culex</taxon>
        <taxon>Culex</taxon>
    </lineage>
</organism>
<name>A0A1Q3FHK8_CULTA</name>
<dbReference type="PANTHER" id="PTHR38926">
    <property type="entry name" value="F-BOX DOMAIN CONTAINING PROTEIN, EXPRESSED"/>
    <property type="match status" value="1"/>
</dbReference>
<dbReference type="AlphaFoldDB" id="A0A1Q3FHK8"/>
<protein>
    <submittedName>
        <fullName evidence="2">Putative a receptor for ubiquitination targets</fullName>
    </submittedName>
</protein>
<feature type="domain" description="F-box" evidence="1">
    <location>
        <begin position="1"/>
        <end position="46"/>
    </location>
</feature>
<dbReference type="SUPFAM" id="SSF81383">
    <property type="entry name" value="F-box domain"/>
    <property type="match status" value="1"/>
</dbReference>
<dbReference type="SMART" id="SM00256">
    <property type="entry name" value="FBOX"/>
    <property type="match status" value="1"/>
</dbReference>
<dbReference type="Gene3D" id="1.20.1280.50">
    <property type="match status" value="1"/>
</dbReference>
<sequence length="559" mass="64025">MSWDRLPLEIYVSIFKNLDFWDRKPLSLVCRQWNAAVYSRSLCRNLCIELSRGDWVREATSGRTYEEVKLVDEGVVEETERDYRVVYVKWCKESDAEVLASIDRLLRELDEKCLLEGMIVDAPLGPSLVAFFGKHADLLGRIRKLQMCTEATENALSQQVLVRMDKLEALTWRDIVMNNQVQIRKPVFLVDAPNLQSAVVKYGDCDSDVGIVWHNALMELEGGGSLKILKMHLNGSMWQDFFANRLESLEHLSIILQKTSLTARDWDSMFSNLPNLKNLQIVNVNDFILEAIHQHCQQLKVLRLEKVDLTVGFLSVDRVFPQLEHLQLESGNIRSNRNLIVPLLKRLEWNGVKNLDNLSLTVIAPNLRSLKQSKYGHSDFIVHSCPLLEDLQLDLFASDIPEHFSQSLPRLRQLSIRISSACPALERVMPNFRNIEEFTLITYNAPLQCDILLASMFKHCERVSSLTMCGFNPNLELSFPVFAQIFRNRLLKSLKLFGLTIKGNSSPVQLPPDLAKFELRYVRVMDVAFGAYVFPPDGPFQVVCNKSDDCCCYFSKDCD</sequence>
<dbReference type="Gene3D" id="3.80.10.10">
    <property type="entry name" value="Ribonuclease Inhibitor"/>
    <property type="match status" value="1"/>
</dbReference>
<evidence type="ECO:0000313" key="2">
    <source>
        <dbReference type="EMBL" id="JAV26993.1"/>
    </source>
</evidence>
<keyword evidence="2" id="KW-0675">Receptor</keyword>
<proteinExistence type="predicted"/>
<dbReference type="InterPro" id="IPR032675">
    <property type="entry name" value="LRR_dom_sf"/>
</dbReference>
<dbReference type="SUPFAM" id="SSF52047">
    <property type="entry name" value="RNI-like"/>
    <property type="match status" value="1"/>
</dbReference>
<dbReference type="EMBL" id="GFDL01008052">
    <property type="protein sequence ID" value="JAV26993.1"/>
    <property type="molecule type" value="Transcribed_RNA"/>
</dbReference>
<reference evidence="2" key="1">
    <citation type="submission" date="2017-01" db="EMBL/GenBank/DDBJ databases">
        <title>A deep insight into the sialotranscriptome of adult male and female Cluex tarsalis mosquitoes.</title>
        <authorList>
            <person name="Ribeiro J.M."/>
            <person name="Moreira F."/>
            <person name="Bernard K.A."/>
            <person name="Calvo E."/>
        </authorList>
    </citation>
    <scope>NUCLEOTIDE SEQUENCE</scope>
    <source>
        <strain evidence="2">Kern County</strain>
        <tissue evidence="2">Salivary glands</tissue>
    </source>
</reference>
<evidence type="ECO:0000259" key="1">
    <source>
        <dbReference type="PROSITE" id="PS50181"/>
    </source>
</evidence>